<proteinExistence type="predicted"/>
<dbReference type="CDD" id="cd19092">
    <property type="entry name" value="AKR_BsYcsN_EcYdhF-like"/>
    <property type="match status" value="1"/>
</dbReference>
<name>A0A3E2WYQ7_9FIRM</name>
<dbReference type="InterPro" id="IPR036812">
    <property type="entry name" value="NAD(P)_OxRdtase_dom_sf"/>
</dbReference>
<dbReference type="InterPro" id="IPR020471">
    <property type="entry name" value="AKR"/>
</dbReference>
<gene>
    <name evidence="2" type="ORF">DWX41_05390</name>
</gene>
<dbReference type="GO" id="GO:0005829">
    <property type="term" value="C:cytosol"/>
    <property type="evidence" value="ECO:0007669"/>
    <property type="project" value="TreeGrafter"/>
</dbReference>
<dbReference type="EMBL" id="QVIA01000005">
    <property type="protein sequence ID" value="RGC33612.1"/>
    <property type="molecule type" value="Genomic_DNA"/>
</dbReference>
<dbReference type="AlphaFoldDB" id="A0A3E2WYQ7"/>
<reference evidence="2 3" key="1">
    <citation type="submission" date="2018-08" db="EMBL/GenBank/DDBJ databases">
        <title>A genome reference for cultivated species of the human gut microbiota.</title>
        <authorList>
            <person name="Zou Y."/>
            <person name="Xue W."/>
            <person name="Luo G."/>
        </authorList>
    </citation>
    <scope>NUCLEOTIDE SEQUENCE [LARGE SCALE GENOMIC DNA]</scope>
    <source>
        <strain evidence="2 3">AF19-21</strain>
    </source>
</reference>
<dbReference type="RefSeq" id="WP_025655461.1">
    <property type="nucleotide sequence ID" value="NZ_QVIA01000005.1"/>
</dbReference>
<evidence type="ECO:0000313" key="3">
    <source>
        <dbReference type="Proteomes" id="UP000261111"/>
    </source>
</evidence>
<organism evidence="2 3">
    <name type="scientific">Hungatella hathewayi</name>
    <dbReference type="NCBI Taxonomy" id="154046"/>
    <lineage>
        <taxon>Bacteria</taxon>
        <taxon>Bacillati</taxon>
        <taxon>Bacillota</taxon>
        <taxon>Clostridia</taxon>
        <taxon>Lachnospirales</taxon>
        <taxon>Lachnospiraceae</taxon>
        <taxon>Hungatella</taxon>
    </lineage>
</organism>
<dbReference type="GO" id="GO:0016491">
    <property type="term" value="F:oxidoreductase activity"/>
    <property type="evidence" value="ECO:0007669"/>
    <property type="project" value="InterPro"/>
</dbReference>
<evidence type="ECO:0000313" key="2">
    <source>
        <dbReference type="EMBL" id="RGC33612.1"/>
    </source>
</evidence>
<evidence type="ECO:0000259" key="1">
    <source>
        <dbReference type="Pfam" id="PF00248"/>
    </source>
</evidence>
<dbReference type="GeneID" id="93333501"/>
<sequence length="313" mass="35241">MRKIRLGGALEVSAVGLGCMRMEDMEAADVRKVIETSCEAGITFFDHADCYGFGKSESVFSEAMEAAGIKREDVVLQSKCGIKKGRGRYPFCKQYYDFSKAHIIEAADGILSRLKTDYLDILLLHRPDTLVEPEEVAEAFDILASKGKVRYFGVSNESPALVKLLQKGLNQRLIVNQLQFSPAHAWMVNQQIYMNMNEEQSVGRSCEILEYCREKNITIQAWSPFQHGFFEGTFLGNDRYQDLNLVLNDLAKEKGVTPEAVVIAWIMRHPATIQPIIGTMNPQRIQNIAAAAEMEITREEWYEIYSAAGNVLP</sequence>
<dbReference type="Gene3D" id="3.20.20.100">
    <property type="entry name" value="NADP-dependent oxidoreductase domain"/>
    <property type="match status" value="1"/>
</dbReference>
<dbReference type="PRINTS" id="PR00069">
    <property type="entry name" value="ALDKETRDTASE"/>
</dbReference>
<dbReference type="Proteomes" id="UP000261111">
    <property type="component" value="Unassembled WGS sequence"/>
</dbReference>
<comment type="caution">
    <text evidence="2">The sequence shown here is derived from an EMBL/GenBank/DDBJ whole genome shotgun (WGS) entry which is preliminary data.</text>
</comment>
<dbReference type="InterPro" id="IPR023210">
    <property type="entry name" value="NADP_OxRdtase_dom"/>
</dbReference>
<dbReference type="Pfam" id="PF00248">
    <property type="entry name" value="Aldo_ket_red"/>
    <property type="match status" value="1"/>
</dbReference>
<dbReference type="InterPro" id="IPR050523">
    <property type="entry name" value="AKR_Detox_Biosynth"/>
</dbReference>
<protein>
    <submittedName>
        <fullName evidence="2">Aldo/keto reductase family oxidoreductase</fullName>
    </submittedName>
</protein>
<dbReference type="PANTHER" id="PTHR43364">
    <property type="entry name" value="NADH-SPECIFIC METHYLGLYOXAL REDUCTASE-RELATED"/>
    <property type="match status" value="1"/>
</dbReference>
<feature type="domain" description="NADP-dependent oxidoreductase" evidence="1">
    <location>
        <begin position="15"/>
        <end position="306"/>
    </location>
</feature>
<accession>A0A3E2WYQ7</accession>
<dbReference type="SUPFAM" id="SSF51430">
    <property type="entry name" value="NAD(P)-linked oxidoreductase"/>
    <property type="match status" value="1"/>
</dbReference>
<dbReference type="PANTHER" id="PTHR43364:SF1">
    <property type="entry name" value="OXIDOREDUCTASE YDHF"/>
    <property type="match status" value="1"/>
</dbReference>